<sequence>MKNNIINVALSVFMLVFYTSCSDPDYSFGDLQAPSNVVVNTEIVGQSEDNPYGDGSGVVHISVDADGALAYKIDFGGSSTVNLVPFNGEITRQFTKTGINDYKLTVVVYGAGGAATTVVKEITVESEFNPEPELVTNLIGDGSKTWMVDKSVSGHFGVGPWDDASTWPEWWSAGINEKVGSADCLYSATFTFSQTGGEYTLTVDAPQGAFTKTGALTSLPEIPDSGAEGCYSEYTGGSSSFSFVPSSTGIPASTPSTKTSIELAGNDTYIGYGAVQKEYEILEITSSYLYLRVQGYGDESGNAWYIKLIPAQ</sequence>
<dbReference type="Proteomes" id="UP001597468">
    <property type="component" value="Unassembled WGS sequence"/>
</dbReference>
<evidence type="ECO:0000313" key="2">
    <source>
        <dbReference type="Proteomes" id="UP001597468"/>
    </source>
</evidence>
<keyword evidence="2" id="KW-1185">Reference proteome</keyword>
<comment type="caution">
    <text evidence="1">The sequence shown here is derived from an EMBL/GenBank/DDBJ whole genome shotgun (WGS) entry which is preliminary data.</text>
</comment>
<organism evidence="1 2">
    <name type="scientific">Salinimicrobium flavum</name>
    <dbReference type="NCBI Taxonomy" id="1737065"/>
    <lineage>
        <taxon>Bacteria</taxon>
        <taxon>Pseudomonadati</taxon>
        <taxon>Bacteroidota</taxon>
        <taxon>Flavobacteriia</taxon>
        <taxon>Flavobacteriales</taxon>
        <taxon>Flavobacteriaceae</taxon>
        <taxon>Salinimicrobium</taxon>
    </lineage>
</organism>
<evidence type="ECO:0000313" key="1">
    <source>
        <dbReference type="EMBL" id="MFD2517502.1"/>
    </source>
</evidence>
<dbReference type="EMBL" id="JBHULT010000006">
    <property type="protein sequence ID" value="MFD2517502.1"/>
    <property type="molecule type" value="Genomic_DNA"/>
</dbReference>
<gene>
    <name evidence="1" type="ORF">ACFSTG_06325</name>
</gene>
<proteinExistence type="predicted"/>
<reference evidence="2" key="1">
    <citation type="journal article" date="2019" name="Int. J. Syst. Evol. Microbiol.">
        <title>The Global Catalogue of Microorganisms (GCM) 10K type strain sequencing project: providing services to taxonomists for standard genome sequencing and annotation.</title>
        <authorList>
            <consortium name="The Broad Institute Genomics Platform"/>
            <consortium name="The Broad Institute Genome Sequencing Center for Infectious Disease"/>
            <person name="Wu L."/>
            <person name="Ma J."/>
        </authorList>
    </citation>
    <scope>NUCLEOTIDE SEQUENCE [LARGE SCALE GENOMIC DNA]</scope>
    <source>
        <strain evidence="2">KCTC 42585</strain>
    </source>
</reference>
<dbReference type="RefSeq" id="WP_380749794.1">
    <property type="nucleotide sequence ID" value="NZ_JBHULT010000006.1"/>
</dbReference>
<name>A0ABW5IWJ8_9FLAO</name>
<protein>
    <recommendedName>
        <fullName evidence="3">Cadherin domain-containing protein</fullName>
    </recommendedName>
</protein>
<evidence type="ECO:0008006" key="3">
    <source>
        <dbReference type="Google" id="ProtNLM"/>
    </source>
</evidence>
<accession>A0ABW5IWJ8</accession>